<reference evidence="1 2" key="1">
    <citation type="submission" date="2018-01" db="EMBL/GenBank/DDBJ databases">
        <authorList>
            <person name="Paulsen S."/>
            <person name="Gram L.K."/>
        </authorList>
    </citation>
    <scope>NUCLEOTIDE SEQUENCE [LARGE SCALE GENOMIC DNA]</scope>
    <source>
        <strain evidence="1 2">S3895</strain>
    </source>
</reference>
<sequence>MTQIEYDHAHKCIIVNPTEPPHDEDFELWSTLFLHSDEITINEYSGGADRHQLRFSYQQHTF</sequence>
<comment type="caution">
    <text evidence="1">The sequence shown here is derived from an EMBL/GenBank/DDBJ whole genome shotgun (WGS) entry which is preliminary data.</text>
</comment>
<organism evidence="1 2">
    <name type="scientific">Pseudoalteromonas aurantia</name>
    <dbReference type="NCBI Taxonomy" id="43654"/>
    <lineage>
        <taxon>Bacteria</taxon>
        <taxon>Pseudomonadati</taxon>
        <taxon>Pseudomonadota</taxon>
        <taxon>Gammaproteobacteria</taxon>
        <taxon>Alteromonadales</taxon>
        <taxon>Pseudoalteromonadaceae</taxon>
        <taxon>Pseudoalteromonas</taxon>
    </lineage>
</organism>
<protein>
    <submittedName>
        <fullName evidence="1">DUF3630 domain-containing protein</fullName>
    </submittedName>
</protein>
<dbReference type="EMBL" id="PNBW01000299">
    <property type="protein sequence ID" value="TMO67299.1"/>
    <property type="molecule type" value="Genomic_DNA"/>
</dbReference>
<dbReference type="Proteomes" id="UP000307164">
    <property type="component" value="Unassembled WGS sequence"/>
</dbReference>
<evidence type="ECO:0000313" key="2">
    <source>
        <dbReference type="Proteomes" id="UP000307164"/>
    </source>
</evidence>
<keyword evidence="2" id="KW-1185">Reference proteome</keyword>
<gene>
    <name evidence="1" type="ORF">CWC20_21580</name>
</gene>
<evidence type="ECO:0000313" key="1">
    <source>
        <dbReference type="EMBL" id="TMO67299.1"/>
    </source>
</evidence>
<dbReference type="Pfam" id="PF12305">
    <property type="entry name" value="DUF3630"/>
    <property type="match status" value="1"/>
</dbReference>
<accession>A0ABY2VRP3</accession>
<reference evidence="2" key="2">
    <citation type="submission" date="2019-06" db="EMBL/GenBank/DDBJ databases">
        <title>Co-occurence of chitin degradation, pigmentation and bioactivity in marine Pseudoalteromonas.</title>
        <authorList>
            <person name="Sonnenschein E.C."/>
            <person name="Bech P.K."/>
        </authorList>
    </citation>
    <scope>NUCLEOTIDE SEQUENCE [LARGE SCALE GENOMIC DNA]</scope>
    <source>
        <strain evidence="2">S3895</strain>
    </source>
</reference>
<feature type="non-terminal residue" evidence="1">
    <location>
        <position position="62"/>
    </location>
</feature>
<name>A0ABY2VRP3_9GAMM</name>
<dbReference type="RefSeq" id="WP_138676910.1">
    <property type="nucleotide sequence ID" value="NZ_PNBW01000299.1"/>
</dbReference>
<dbReference type="InterPro" id="IPR022080">
    <property type="entry name" value="DUF3630"/>
</dbReference>
<proteinExistence type="predicted"/>